<accession>A0A507R410</accession>
<dbReference type="OrthoDB" id="444432at2759"/>
<dbReference type="AlphaFoldDB" id="A0A507R410"/>
<protein>
    <recommendedName>
        <fullName evidence="3">Flavin-nucleotide-binding protein</fullName>
    </recommendedName>
</protein>
<dbReference type="PANTHER" id="PTHR34071:SF2">
    <property type="entry name" value="FLAVIN-NUCLEOTIDE-BINDING PROTEIN"/>
    <property type="match status" value="1"/>
</dbReference>
<evidence type="ECO:0000313" key="1">
    <source>
        <dbReference type="EMBL" id="TQB75963.1"/>
    </source>
</evidence>
<evidence type="ECO:0000313" key="2">
    <source>
        <dbReference type="Proteomes" id="UP000319663"/>
    </source>
</evidence>
<dbReference type="Proteomes" id="UP000319663">
    <property type="component" value="Unassembled WGS sequence"/>
</dbReference>
<dbReference type="InterPro" id="IPR012349">
    <property type="entry name" value="Split_barrel_FMN-bd"/>
</dbReference>
<dbReference type="SUPFAM" id="SSF50475">
    <property type="entry name" value="FMN-binding split barrel"/>
    <property type="match status" value="1"/>
</dbReference>
<comment type="caution">
    <text evidence="1">The sequence shown here is derived from an EMBL/GenBank/DDBJ whole genome shotgun (WGS) entry which is preliminary data.</text>
</comment>
<name>A0A507R410_MONPU</name>
<dbReference type="InterPro" id="IPR024747">
    <property type="entry name" value="Pyridox_Oxase-rel"/>
</dbReference>
<dbReference type="Gene3D" id="2.30.110.10">
    <property type="entry name" value="Electron Transport, Fmn-binding Protein, Chain A"/>
    <property type="match status" value="1"/>
</dbReference>
<keyword evidence="2" id="KW-1185">Reference proteome</keyword>
<proteinExistence type="predicted"/>
<sequence length="251" mass="27777">MEPSTLRRQSERATYDVNAVAAIFSDSFFAHVSYVDEGLPQCLPMIALFRVEGDGGNENAAVYLHGHPSTRLMELVRSRASEGREATDPLRVCITATKVDGLVLSSAPNGHTFNYRSSVIHGACSLVTDRDQKRDIMRQVTNHIVAGRWEEVNPVSSFQVSLVTVVRVDVQKGSLKTRSGIPGIQPRDVEKDGPDREEPVWTGVVPLYEHLDAPVASGLTSDAQVPESLKEYIWERNEMQKTYAVSAARNR</sequence>
<evidence type="ECO:0008006" key="3">
    <source>
        <dbReference type="Google" id="ProtNLM"/>
    </source>
</evidence>
<gene>
    <name evidence="1" type="ORF">MPDQ_001165</name>
</gene>
<dbReference type="STRING" id="5098.A0A507R410"/>
<dbReference type="EMBL" id="VIFY01000013">
    <property type="protein sequence ID" value="TQB75963.1"/>
    <property type="molecule type" value="Genomic_DNA"/>
</dbReference>
<dbReference type="Pfam" id="PF12900">
    <property type="entry name" value="Pyridox_ox_2"/>
    <property type="match status" value="1"/>
</dbReference>
<dbReference type="PANTHER" id="PTHR34071">
    <property type="entry name" value="5-NITROIMIDAZOLE ANTIBIOTICS RESISTANCE PROTEIN, NIMA-FAMILY-RELATED PROTEIN-RELATED"/>
    <property type="match status" value="1"/>
</dbReference>
<organism evidence="1 2">
    <name type="scientific">Monascus purpureus</name>
    <name type="common">Red mold</name>
    <name type="synonym">Monascus anka</name>
    <dbReference type="NCBI Taxonomy" id="5098"/>
    <lineage>
        <taxon>Eukaryota</taxon>
        <taxon>Fungi</taxon>
        <taxon>Dikarya</taxon>
        <taxon>Ascomycota</taxon>
        <taxon>Pezizomycotina</taxon>
        <taxon>Eurotiomycetes</taxon>
        <taxon>Eurotiomycetidae</taxon>
        <taxon>Eurotiales</taxon>
        <taxon>Aspergillaceae</taxon>
        <taxon>Monascus</taxon>
    </lineage>
</organism>
<reference evidence="1 2" key="1">
    <citation type="submission" date="2019-06" db="EMBL/GenBank/DDBJ databases">
        <title>Wine fermentation using esterase from Monascus purpureus.</title>
        <authorList>
            <person name="Geng C."/>
            <person name="Zhang Y."/>
        </authorList>
    </citation>
    <scope>NUCLEOTIDE SEQUENCE [LARGE SCALE GENOMIC DNA]</scope>
    <source>
        <strain evidence="1">HQ1</strain>
    </source>
</reference>